<evidence type="ECO:0000256" key="3">
    <source>
        <dbReference type="ARBA" id="ARBA00022475"/>
    </source>
</evidence>
<keyword evidence="4" id="KW-1133">Transmembrane helix</keyword>
<dbReference type="EMBL" id="MLJW01000480">
    <property type="protein sequence ID" value="OIQ86429.1"/>
    <property type="molecule type" value="Genomic_DNA"/>
</dbReference>
<dbReference type="Pfam" id="PF07690">
    <property type="entry name" value="MFS_1"/>
    <property type="match status" value="1"/>
</dbReference>
<feature type="transmembrane region" description="Helical" evidence="4">
    <location>
        <begin position="27"/>
        <end position="47"/>
    </location>
</feature>
<dbReference type="AlphaFoldDB" id="A0A1J5RE48"/>
<reference evidence="6" key="1">
    <citation type="submission" date="2016-10" db="EMBL/GenBank/DDBJ databases">
        <title>Sequence of Gallionella enrichment culture.</title>
        <authorList>
            <person name="Poehlein A."/>
            <person name="Muehling M."/>
            <person name="Daniel R."/>
        </authorList>
    </citation>
    <scope>NUCLEOTIDE SEQUENCE</scope>
</reference>
<dbReference type="PROSITE" id="PS50850">
    <property type="entry name" value="MFS"/>
    <property type="match status" value="1"/>
</dbReference>
<dbReference type="InterPro" id="IPR011701">
    <property type="entry name" value="MFS"/>
</dbReference>
<dbReference type="GO" id="GO:0022857">
    <property type="term" value="F:transmembrane transporter activity"/>
    <property type="evidence" value="ECO:0007669"/>
    <property type="project" value="InterPro"/>
</dbReference>
<feature type="domain" description="Major facilitator superfamily (MFS) profile" evidence="5">
    <location>
        <begin position="25"/>
        <end position="404"/>
    </location>
</feature>
<feature type="transmembrane region" description="Helical" evidence="4">
    <location>
        <begin position="293"/>
        <end position="310"/>
    </location>
</feature>
<protein>
    <submittedName>
        <fullName evidence="6">Inner membrane transport protein YnfM</fullName>
    </submittedName>
</protein>
<comment type="caution">
    <text evidence="6">The sequence shown here is derived from an EMBL/GenBank/DDBJ whole genome shotgun (WGS) entry which is preliminary data.</text>
</comment>
<feature type="transmembrane region" description="Helical" evidence="4">
    <location>
        <begin position="228"/>
        <end position="252"/>
    </location>
</feature>
<keyword evidence="2" id="KW-0813">Transport</keyword>
<feature type="transmembrane region" description="Helical" evidence="4">
    <location>
        <begin position="90"/>
        <end position="109"/>
    </location>
</feature>
<evidence type="ECO:0000256" key="4">
    <source>
        <dbReference type="SAM" id="Phobius"/>
    </source>
</evidence>
<dbReference type="PANTHER" id="PTHR43271:SF2">
    <property type="entry name" value="BLL2771 PROTEIN"/>
    <property type="match status" value="1"/>
</dbReference>
<feature type="transmembrane region" description="Helical" evidence="4">
    <location>
        <begin position="350"/>
        <end position="370"/>
    </location>
</feature>
<feature type="transmembrane region" description="Helical" evidence="4">
    <location>
        <begin position="316"/>
        <end position="338"/>
    </location>
</feature>
<name>A0A1J5RE48_9ZZZZ</name>
<evidence type="ECO:0000259" key="5">
    <source>
        <dbReference type="PROSITE" id="PS50850"/>
    </source>
</evidence>
<dbReference type="CDD" id="cd17324">
    <property type="entry name" value="MFS_NepI_like"/>
    <property type="match status" value="1"/>
</dbReference>
<feature type="transmembrane region" description="Helical" evidence="4">
    <location>
        <begin position="150"/>
        <end position="171"/>
    </location>
</feature>
<keyword evidence="4" id="KW-0472">Membrane</keyword>
<dbReference type="InterPro" id="IPR036259">
    <property type="entry name" value="MFS_trans_sf"/>
</dbReference>
<organism evidence="6">
    <name type="scientific">mine drainage metagenome</name>
    <dbReference type="NCBI Taxonomy" id="410659"/>
    <lineage>
        <taxon>unclassified sequences</taxon>
        <taxon>metagenomes</taxon>
        <taxon>ecological metagenomes</taxon>
    </lineage>
</organism>
<feature type="transmembrane region" description="Helical" evidence="4">
    <location>
        <begin position="376"/>
        <end position="399"/>
    </location>
</feature>
<proteinExistence type="predicted"/>
<feature type="transmembrane region" description="Helical" evidence="4">
    <location>
        <begin position="264"/>
        <end position="286"/>
    </location>
</feature>
<dbReference type="InterPro" id="IPR020846">
    <property type="entry name" value="MFS_dom"/>
</dbReference>
<feature type="transmembrane region" description="Helical" evidence="4">
    <location>
        <begin position="115"/>
        <end position="138"/>
    </location>
</feature>
<gene>
    <name evidence="6" type="primary">ynfM_5</name>
    <name evidence="6" type="ORF">GALL_317170</name>
</gene>
<feature type="transmembrane region" description="Helical" evidence="4">
    <location>
        <begin position="53"/>
        <end position="78"/>
    </location>
</feature>
<evidence type="ECO:0000256" key="2">
    <source>
        <dbReference type="ARBA" id="ARBA00022448"/>
    </source>
</evidence>
<keyword evidence="3" id="KW-1003">Cell membrane</keyword>
<keyword evidence="4" id="KW-0812">Transmembrane</keyword>
<dbReference type="GO" id="GO:0005886">
    <property type="term" value="C:plasma membrane"/>
    <property type="evidence" value="ECO:0007669"/>
    <property type="project" value="UniProtKB-SubCell"/>
</dbReference>
<evidence type="ECO:0000313" key="6">
    <source>
        <dbReference type="EMBL" id="OIQ86429.1"/>
    </source>
</evidence>
<sequence>MALSAEPRRIVPPVAAAFVAPGWRGRLAVIAAGMCAFFTMYVTQGLLPSLQGVFHASVAELSLTITFTTLAVALAAPFSGSLSDRFGRKPVLLVSLAGLGLSTLLAATADSLYTLLAWRLLEGLFIPGVFTATVAYIGEEWEPAQMPAVTALYISGSVAGGFGGRFIAGMVTAHWGWHTAFVVLGAVTLLFLLFIAMSLPPSRHFRPSASLRASLAGLPRHLRNPKLLGTYAIGFGILFSQVCTFTYVSFHLAAAPYSLDLRQISLLFTVYLVGMVATPLAGRLAWRFGQRKVFAWAMAVSSLGMLLTLLPALPDIVLGLTLSSAGVFIAQSMATSQVPGFARQDRSSAVGLYVMCYYVGGSIGAFGPSVVWAHAGWPGCVGLVLVMQAMIAAVAWKLWRAKPGDARLPLPGADAAPALSDLQG</sequence>
<dbReference type="SUPFAM" id="SSF103473">
    <property type="entry name" value="MFS general substrate transporter"/>
    <property type="match status" value="1"/>
</dbReference>
<evidence type="ECO:0000256" key="1">
    <source>
        <dbReference type="ARBA" id="ARBA00004651"/>
    </source>
</evidence>
<comment type="subcellular location">
    <subcellularLocation>
        <location evidence="1">Cell membrane</location>
        <topology evidence="1">Multi-pass membrane protein</topology>
    </subcellularLocation>
</comment>
<feature type="transmembrane region" description="Helical" evidence="4">
    <location>
        <begin position="177"/>
        <end position="199"/>
    </location>
</feature>
<dbReference type="PANTHER" id="PTHR43271">
    <property type="entry name" value="BLL2771 PROTEIN"/>
    <property type="match status" value="1"/>
</dbReference>
<accession>A0A1J5RE48</accession>
<dbReference type="Gene3D" id="1.20.1250.20">
    <property type="entry name" value="MFS general substrate transporter like domains"/>
    <property type="match status" value="1"/>
</dbReference>